<name>A8F3F4_PSELT</name>
<evidence type="ECO:0000313" key="5">
    <source>
        <dbReference type="EMBL" id="ABV32688.1"/>
    </source>
</evidence>
<dbReference type="STRING" id="416591.Tlet_0118"/>
<keyword evidence="6" id="KW-1185">Reference proteome</keyword>
<dbReference type="Gene3D" id="3.30.70.1450">
    <property type="entry name" value="Regulator of K+ conductance, C-terminal domain"/>
    <property type="match status" value="1"/>
</dbReference>
<evidence type="ECO:0000256" key="2">
    <source>
        <dbReference type="SAM" id="Phobius"/>
    </source>
</evidence>
<dbReference type="Pfam" id="PF02254">
    <property type="entry name" value="TrkA_N"/>
    <property type="match status" value="1"/>
</dbReference>
<dbReference type="SUPFAM" id="SSF81324">
    <property type="entry name" value="Voltage-gated potassium channels"/>
    <property type="match status" value="1"/>
</dbReference>
<dbReference type="KEGG" id="tle:Tlet_0118"/>
<feature type="transmembrane region" description="Helical" evidence="2">
    <location>
        <begin position="5"/>
        <end position="23"/>
    </location>
</feature>
<dbReference type="InterPro" id="IPR003148">
    <property type="entry name" value="RCK_N"/>
</dbReference>
<dbReference type="PROSITE" id="PS51201">
    <property type="entry name" value="RCK_N"/>
    <property type="match status" value="1"/>
</dbReference>
<dbReference type="SUPFAM" id="SSF116726">
    <property type="entry name" value="TrkA C-terminal domain-like"/>
    <property type="match status" value="1"/>
</dbReference>
<dbReference type="Gene3D" id="1.10.287.70">
    <property type="match status" value="1"/>
</dbReference>
<evidence type="ECO:0000313" key="6">
    <source>
        <dbReference type="Proteomes" id="UP000002016"/>
    </source>
</evidence>
<dbReference type="Pfam" id="PF07885">
    <property type="entry name" value="Ion_trans_2"/>
    <property type="match status" value="1"/>
</dbReference>
<reference evidence="5 6" key="2">
    <citation type="journal article" date="2009" name="Proc. Natl. Acad. Sci. U.S.A.">
        <title>On the chimeric nature, thermophilic origin, and phylogenetic placement of the Thermotogales.</title>
        <authorList>
            <person name="Zhaxybayeva O."/>
            <person name="Swithers K.S."/>
            <person name="Lapierre P."/>
            <person name="Fournier G.P."/>
            <person name="Bickhart D.M."/>
            <person name="DeBoy R.T."/>
            <person name="Nelson K.E."/>
            <person name="Nesbo C.L."/>
            <person name="Doolittle W.F."/>
            <person name="Gogarten J.P."/>
            <person name="Noll K.M."/>
        </authorList>
    </citation>
    <scope>NUCLEOTIDE SEQUENCE [LARGE SCALE GENOMIC DNA]</scope>
    <source>
        <strain evidence="6">ATCC BAA-301 / DSM 14385 / NBRC 107922 / TMO</strain>
    </source>
</reference>
<dbReference type="GO" id="GO:0006813">
    <property type="term" value="P:potassium ion transport"/>
    <property type="evidence" value="ECO:0007669"/>
    <property type="project" value="InterPro"/>
</dbReference>
<protein>
    <submittedName>
        <fullName evidence="5">TrkA-N domain protein</fullName>
    </submittedName>
</protein>
<proteinExistence type="predicted"/>
<feature type="domain" description="RCK N-terminal" evidence="3">
    <location>
        <begin position="105"/>
        <end position="225"/>
    </location>
</feature>
<dbReference type="AlphaFoldDB" id="A8F3F4"/>
<dbReference type="Pfam" id="PF02080">
    <property type="entry name" value="TrkA_C"/>
    <property type="match status" value="1"/>
</dbReference>
<evidence type="ECO:0000259" key="3">
    <source>
        <dbReference type="PROSITE" id="PS51201"/>
    </source>
</evidence>
<reference evidence="5 6" key="1">
    <citation type="submission" date="2007-08" db="EMBL/GenBank/DDBJ databases">
        <title>Complete sequence of Thermotoga lettingae TMO.</title>
        <authorList>
            <consortium name="US DOE Joint Genome Institute"/>
            <person name="Copeland A."/>
            <person name="Lucas S."/>
            <person name="Lapidus A."/>
            <person name="Barry K."/>
            <person name="Glavina del Rio T."/>
            <person name="Dalin E."/>
            <person name="Tice H."/>
            <person name="Pitluck S."/>
            <person name="Foster B."/>
            <person name="Bruce D."/>
            <person name="Schmutz J."/>
            <person name="Larimer F."/>
            <person name="Land M."/>
            <person name="Hauser L."/>
            <person name="Kyrpides N."/>
            <person name="Mikhailova N."/>
            <person name="Nelson K."/>
            <person name="Gogarten J.P."/>
            <person name="Noll K."/>
            <person name="Richardson P."/>
        </authorList>
    </citation>
    <scope>NUCLEOTIDE SEQUENCE [LARGE SCALE GENOMIC DNA]</scope>
    <source>
        <strain evidence="6">ATCC BAA-301 / DSM 14385 / NBRC 107922 / TMO</strain>
    </source>
</reference>
<dbReference type="InterPro" id="IPR013099">
    <property type="entry name" value="K_chnl_dom"/>
</dbReference>
<evidence type="ECO:0000259" key="4">
    <source>
        <dbReference type="PROSITE" id="PS51202"/>
    </source>
</evidence>
<dbReference type="GO" id="GO:0005886">
    <property type="term" value="C:plasma membrane"/>
    <property type="evidence" value="ECO:0007669"/>
    <property type="project" value="UniProtKB-SubCell"/>
</dbReference>
<comment type="subcellular location">
    <subcellularLocation>
        <location evidence="1">Cell membrane</location>
        <topology evidence="1">Multi-pass membrane protein</topology>
    </subcellularLocation>
</comment>
<dbReference type="PANTHER" id="PTHR43833:SF9">
    <property type="entry name" value="POTASSIUM CHANNEL PROTEIN YUGO-RELATED"/>
    <property type="match status" value="1"/>
</dbReference>
<dbReference type="GO" id="GO:0008324">
    <property type="term" value="F:monoatomic cation transmembrane transporter activity"/>
    <property type="evidence" value="ECO:0007669"/>
    <property type="project" value="InterPro"/>
</dbReference>
<dbReference type="Gene3D" id="3.40.50.720">
    <property type="entry name" value="NAD(P)-binding Rossmann-like Domain"/>
    <property type="match status" value="1"/>
</dbReference>
<dbReference type="PANTHER" id="PTHR43833">
    <property type="entry name" value="POTASSIUM CHANNEL PROTEIN 2-RELATED-RELATED"/>
    <property type="match status" value="1"/>
</dbReference>
<dbReference type="HOGENOM" id="CLU_050982_0_0_0"/>
<evidence type="ECO:0000256" key="1">
    <source>
        <dbReference type="ARBA" id="ARBA00004651"/>
    </source>
</evidence>
<dbReference type="EMBL" id="CP000812">
    <property type="protein sequence ID" value="ABV32688.1"/>
    <property type="molecule type" value="Genomic_DNA"/>
</dbReference>
<dbReference type="InterPro" id="IPR036721">
    <property type="entry name" value="RCK_C_sf"/>
</dbReference>
<gene>
    <name evidence="5" type="ordered locus">Tlet_0118</name>
</gene>
<accession>A8F3F4</accession>
<feature type="domain" description="RCK C-terminal" evidence="4">
    <location>
        <begin position="247"/>
        <end position="331"/>
    </location>
</feature>
<feature type="transmembrane region" description="Helical" evidence="2">
    <location>
        <begin position="59"/>
        <end position="84"/>
    </location>
</feature>
<keyword evidence="2" id="KW-0812">Transmembrane</keyword>
<dbReference type="PROSITE" id="PS51202">
    <property type="entry name" value="RCK_C"/>
    <property type="match status" value="1"/>
</dbReference>
<dbReference type="InterPro" id="IPR006037">
    <property type="entry name" value="RCK_C"/>
</dbReference>
<dbReference type="InterPro" id="IPR036291">
    <property type="entry name" value="NAD(P)-bd_dom_sf"/>
</dbReference>
<dbReference type="InterPro" id="IPR050721">
    <property type="entry name" value="Trk_Ktr_HKT_K-transport"/>
</dbReference>
<keyword evidence="2" id="KW-0472">Membrane</keyword>
<keyword evidence="2" id="KW-1133">Transmembrane helix</keyword>
<dbReference type="Proteomes" id="UP000002016">
    <property type="component" value="Chromosome"/>
</dbReference>
<dbReference type="SUPFAM" id="SSF51735">
    <property type="entry name" value="NAD(P)-binding Rossmann-fold domains"/>
    <property type="match status" value="1"/>
</dbReference>
<sequence length="332" mass="37319" precursor="true">MKNRLYILILMLVMVFLFGTYGYHFTENWSLFDSLFFTLVTVSTVGYSMPENITEAGKVVSAILIGAGITVVLYGFTSITSLIVEGHMKEYFKIRRMRKMLDSLRDHFIIIGADKTGRHTAAELKKAKKMFVVVEDSEESIHRLREFLNMEFPFVLGDAAEEEVLIKAGIKRARSLIITLTNDAKNILVVLTAKSLNPDLEIVSQASDAKTMTKLIYAGAHKVITTTELAGVRLAQLAINPQQVRFLDILSLGEEAFRIEEIVISQDSPVSYKTLGEINLSRITGTIVIAIKREDETIFNPTGTTQILPGDRLMVIGKNEHFEKFHRIIEKS</sequence>
<dbReference type="eggNOG" id="COG1226">
    <property type="taxonomic scope" value="Bacteria"/>
</dbReference>
<organism evidence="5 6">
    <name type="scientific">Pseudothermotoga lettingae (strain ATCC BAA-301 / DSM 14385 / NBRC 107922 / TMO)</name>
    <name type="common">Thermotoga lettingae</name>
    <dbReference type="NCBI Taxonomy" id="416591"/>
    <lineage>
        <taxon>Bacteria</taxon>
        <taxon>Thermotogati</taxon>
        <taxon>Thermotogota</taxon>
        <taxon>Thermotogae</taxon>
        <taxon>Thermotogales</taxon>
        <taxon>Thermotogaceae</taxon>
        <taxon>Pseudothermotoga</taxon>
    </lineage>
</organism>